<dbReference type="EMBL" id="JH993033">
    <property type="protein sequence ID" value="EKX40196.1"/>
    <property type="molecule type" value="Genomic_DNA"/>
</dbReference>
<keyword evidence="3" id="KW-1185">Reference proteome</keyword>
<evidence type="ECO:0000313" key="2">
    <source>
        <dbReference type="EnsemblProtists" id="EKX40196"/>
    </source>
</evidence>
<proteinExistence type="predicted"/>
<dbReference type="Proteomes" id="UP000011087">
    <property type="component" value="Unassembled WGS sequence"/>
</dbReference>
<organism evidence="1">
    <name type="scientific">Guillardia theta (strain CCMP2712)</name>
    <name type="common">Cryptophyte</name>
    <dbReference type="NCBI Taxonomy" id="905079"/>
    <lineage>
        <taxon>Eukaryota</taxon>
        <taxon>Cryptophyceae</taxon>
        <taxon>Pyrenomonadales</taxon>
        <taxon>Geminigeraceae</taxon>
        <taxon>Guillardia</taxon>
    </lineage>
</organism>
<name>L1IVA8_GUITC</name>
<dbReference type="EnsemblProtists" id="EKX40196">
    <property type="protein sequence ID" value="EKX40196"/>
    <property type="gene ID" value="GUITHDRAFT_113676"/>
</dbReference>
<dbReference type="KEGG" id="gtt:GUITHDRAFT_113676"/>
<gene>
    <name evidence="1" type="ORF">GUITHDRAFT_113676</name>
</gene>
<reference evidence="1 3" key="1">
    <citation type="journal article" date="2012" name="Nature">
        <title>Algal genomes reveal evolutionary mosaicism and the fate of nucleomorphs.</title>
        <authorList>
            <consortium name="DOE Joint Genome Institute"/>
            <person name="Curtis B.A."/>
            <person name="Tanifuji G."/>
            <person name="Burki F."/>
            <person name="Gruber A."/>
            <person name="Irimia M."/>
            <person name="Maruyama S."/>
            <person name="Arias M.C."/>
            <person name="Ball S.G."/>
            <person name="Gile G.H."/>
            <person name="Hirakawa Y."/>
            <person name="Hopkins J.F."/>
            <person name="Kuo A."/>
            <person name="Rensing S.A."/>
            <person name="Schmutz J."/>
            <person name="Symeonidi A."/>
            <person name="Elias M."/>
            <person name="Eveleigh R.J."/>
            <person name="Herman E.K."/>
            <person name="Klute M.J."/>
            <person name="Nakayama T."/>
            <person name="Obornik M."/>
            <person name="Reyes-Prieto A."/>
            <person name="Armbrust E.V."/>
            <person name="Aves S.J."/>
            <person name="Beiko R.G."/>
            <person name="Coutinho P."/>
            <person name="Dacks J.B."/>
            <person name="Durnford D.G."/>
            <person name="Fast N.M."/>
            <person name="Green B.R."/>
            <person name="Grisdale C.J."/>
            <person name="Hempel F."/>
            <person name="Henrissat B."/>
            <person name="Hoppner M.P."/>
            <person name="Ishida K."/>
            <person name="Kim E."/>
            <person name="Koreny L."/>
            <person name="Kroth P.G."/>
            <person name="Liu Y."/>
            <person name="Malik S.B."/>
            <person name="Maier U.G."/>
            <person name="McRose D."/>
            <person name="Mock T."/>
            <person name="Neilson J.A."/>
            <person name="Onodera N.T."/>
            <person name="Poole A.M."/>
            <person name="Pritham E.J."/>
            <person name="Richards T.A."/>
            <person name="Rocap G."/>
            <person name="Roy S.W."/>
            <person name="Sarai C."/>
            <person name="Schaack S."/>
            <person name="Shirato S."/>
            <person name="Slamovits C.H."/>
            <person name="Spencer D.F."/>
            <person name="Suzuki S."/>
            <person name="Worden A.Z."/>
            <person name="Zauner S."/>
            <person name="Barry K."/>
            <person name="Bell C."/>
            <person name="Bharti A.K."/>
            <person name="Crow J.A."/>
            <person name="Grimwood J."/>
            <person name="Kramer R."/>
            <person name="Lindquist E."/>
            <person name="Lucas S."/>
            <person name="Salamov A."/>
            <person name="McFadden G.I."/>
            <person name="Lane C.E."/>
            <person name="Keeling P.J."/>
            <person name="Gray M.W."/>
            <person name="Grigoriev I.V."/>
            <person name="Archibald J.M."/>
        </authorList>
    </citation>
    <scope>NUCLEOTIDE SEQUENCE</scope>
    <source>
        <strain evidence="1 3">CCMP2712</strain>
    </source>
</reference>
<evidence type="ECO:0000313" key="1">
    <source>
        <dbReference type="EMBL" id="EKX40196.1"/>
    </source>
</evidence>
<dbReference type="HOGENOM" id="CLU_1226817_0_0_1"/>
<sequence>MTVEAMNYIQPSKAVLSPLAYTEDRVKRDEVYDERPQLQRFKDENAWLPVHEENSVVEACRVSIRVDLQQVQPIHRELAAESRCYGHGPPAEVVAEQDLVPVTVSECMVCAGARNTMNELHDPVIGKSLKIIPKMAGASSPPFASPVKRGTTASPTLGVSQDRSTLYTAPGGVQWKLPVVVGRSAIRTYRSDVTGRNSTELLHDEGKERVLHRQTSLSFCQNWFKN</sequence>
<dbReference type="GeneID" id="17297044"/>
<evidence type="ECO:0000313" key="3">
    <source>
        <dbReference type="Proteomes" id="UP000011087"/>
    </source>
</evidence>
<accession>L1IVA8</accession>
<dbReference type="AlphaFoldDB" id="L1IVA8"/>
<dbReference type="RefSeq" id="XP_005827176.1">
    <property type="nucleotide sequence ID" value="XM_005827119.1"/>
</dbReference>
<protein>
    <submittedName>
        <fullName evidence="1 2">Uncharacterized protein</fullName>
    </submittedName>
</protein>
<reference evidence="3" key="2">
    <citation type="submission" date="2012-11" db="EMBL/GenBank/DDBJ databases">
        <authorList>
            <person name="Kuo A."/>
            <person name="Curtis B.A."/>
            <person name="Tanifuji G."/>
            <person name="Burki F."/>
            <person name="Gruber A."/>
            <person name="Irimia M."/>
            <person name="Maruyama S."/>
            <person name="Arias M.C."/>
            <person name="Ball S.G."/>
            <person name="Gile G.H."/>
            <person name="Hirakawa Y."/>
            <person name="Hopkins J.F."/>
            <person name="Rensing S.A."/>
            <person name="Schmutz J."/>
            <person name="Symeonidi A."/>
            <person name="Elias M."/>
            <person name="Eveleigh R.J."/>
            <person name="Herman E.K."/>
            <person name="Klute M.J."/>
            <person name="Nakayama T."/>
            <person name="Obornik M."/>
            <person name="Reyes-Prieto A."/>
            <person name="Armbrust E.V."/>
            <person name="Aves S.J."/>
            <person name="Beiko R.G."/>
            <person name="Coutinho P."/>
            <person name="Dacks J.B."/>
            <person name="Durnford D.G."/>
            <person name="Fast N.M."/>
            <person name="Green B.R."/>
            <person name="Grisdale C."/>
            <person name="Hempe F."/>
            <person name="Henrissat B."/>
            <person name="Hoppner M.P."/>
            <person name="Ishida K.-I."/>
            <person name="Kim E."/>
            <person name="Koreny L."/>
            <person name="Kroth P.G."/>
            <person name="Liu Y."/>
            <person name="Malik S.-B."/>
            <person name="Maier U.G."/>
            <person name="McRose D."/>
            <person name="Mock T."/>
            <person name="Neilson J.A."/>
            <person name="Onodera N.T."/>
            <person name="Poole A.M."/>
            <person name="Pritham E.J."/>
            <person name="Richards T.A."/>
            <person name="Rocap G."/>
            <person name="Roy S.W."/>
            <person name="Sarai C."/>
            <person name="Schaack S."/>
            <person name="Shirato S."/>
            <person name="Slamovits C.H."/>
            <person name="Spencer D.F."/>
            <person name="Suzuki S."/>
            <person name="Worden A.Z."/>
            <person name="Zauner S."/>
            <person name="Barry K."/>
            <person name="Bell C."/>
            <person name="Bharti A.K."/>
            <person name="Crow J.A."/>
            <person name="Grimwood J."/>
            <person name="Kramer R."/>
            <person name="Lindquist E."/>
            <person name="Lucas S."/>
            <person name="Salamov A."/>
            <person name="McFadden G.I."/>
            <person name="Lane C.E."/>
            <person name="Keeling P.J."/>
            <person name="Gray M.W."/>
            <person name="Grigoriev I.V."/>
            <person name="Archibald J.M."/>
        </authorList>
    </citation>
    <scope>NUCLEOTIDE SEQUENCE</scope>
    <source>
        <strain evidence="3">CCMP2712</strain>
    </source>
</reference>
<reference evidence="2" key="3">
    <citation type="submission" date="2016-03" db="UniProtKB">
        <authorList>
            <consortium name="EnsemblProtists"/>
        </authorList>
    </citation>
    <scope>IDENTIFICATION</scope>
</reference>
<dbReference type="PaxDb" id="55529-EKX40196"/>